<dbReference type="PANTHER" id="PTHR33099">
    <property type="entry name" value="FE2OG DIOXYGENASE DOMAIN-CONTAINING PROTEIN"/>
    <property type="match status" value="1"/>
</dbReference>
<dbReference type="OrthoDB" id="3266192at2759"/>
<feature type="region of interest" description="Disordered" evidence="1">
    <location>
        <begin position="1"/>
        <end position="31"/>
    </location>
</feature>
<evidence type="ECO:0000313" key="2">
    <source>
        <dbReference type="EMBL" id="GJE87361.1"/>
    </source>
</evidence>
<evidence type="ECO:0000256" key="1">
    <source>
        <dbReference type="SAM" id="MobiDB-lite"/>
    </source>
</evidence>
<feature type="region of interest" description="Disordered" evidence="1">
    <location>
        <begin position="1079"/>
        <end position="1117"/>
    </location>
</feature>
<feature type="compositionally biased region" description="Acidic residues" evidence="1">
    <location>
        <begin position="1"/>
        <end position="10"/>
    </location>
</feature>
<sequence length="1117" mass="122194">MSDYDESDSYWDDRSSEGDDDDTDNRSESVPYARDVSARDVVYANTFDEDLCETGDVQKDMENIWTSRTLSWESTFLFRKTYTDAPDAALTVEGLGAVSLPFFDRDAEAIKPCALQVSSEEPGSGECVVWEIDASKVTLANSKWEDYVDSVVDDVCDALSFTCNTAELQWELQKLSVYEAGSHLLQPTSSEQGNPNLAATLIIFLPSQHAGGAVHFASDGLSVEHDCSEITPDRTNVLAWLPDALHNITLITSSYCLALSYRLFTSEPTRPSQRLALPRVARVLETWNASTGPSEDTPTKLVCLLARKYAPAGLALGALSGADAAKARVLAALARTHGLALGLVGVHCSARGATDRDYEDDEVWPELAFTRLVDAHSGRALAPGLDVDEGEQVPWYLDEELRQGCWEREEWEDEGEYATWERWWTGTALVVWRQRDHLCVLYSGKDGFQRACAALEGTTDTGPTAADDALIDALLARTDGDAKCAAAACCQAACTWKSAQTWCRVAEACAESLGLAVVPHKRKFEAAQLFGFGAVRAAFERMLDAEQRNAVRLMFLKSMEQWLEKSPPDTTESKEEMQSWIEVQTQVVLGSLQTPRLQAETTILLDAAKVNGGLAFLTERILPQLKACTGSTWFFVPLAEALHRDTAFDDATKSKVVRSMLSTKISKARFFASAASAKTGADDELLPKGPPADYFAHSKRLADACVNLGHPSLVDFMVKRILAWTANPKRVASELQECAQKLLVPFVSYLAERAQGSPGHQRPKRFGELQRSAVRLWLEWFKDAPGRVPQEETKKMMDAATLHDGSPDVLVEVFVPTVEALDLTPSRLCSLVEVFRTPDPLVYPPGYTGPTFGQIGGFLATRYTQEVALDDMGSIACAVAWTVDVMPALAPSLFARILDTAKLAPGYVKAALMPLPRQLSSMLRAQPHAAALAPLFRGIAAAWADTMPPRADAAFTRAWHTLRTWTCACTHCAAARAFLTRGPGAATELRRIGAATRRHVEQELARHAPRLASWATLGTSPQGLSIRKADALCRYTAWTYEQNGARQMLRDMSADEAELQRILGDEHARILKAMAEGAHIGEGPASSPVSSTGKRGILGISPLVHKSKRRKTGEGSR</sequence>
<dbReference type="Proteomes" id="UP000703269">
    <property type="component" value="Unassembled WGS sequence"/>
</dbReference>
<proteinExistence type="predicted"/>
<gene>
    <name evidence="2" type="ORF">PsYK624_034440</name>
</gene>
<organism evidence="2 3">
    <name type="scientific">Phanerochaete sordida</name>
    <dbReference type="NCBI Taxonomy" id="48140"/>
    <lineage>
        <taxon>Eukaryota</taxon>
        <taxon>Fungi</taxon>
        <taxon>Dikarya</taxon>
        <taxon>Basidiomycota</taxon>
        <taxon>Agaricomycotina</taxon>
        <taxon>Agaricomycetes</taxon>
        <taxon>Polyporales</taxon>
        <taxon>Phanerochaetaceae</taxon>
        <taxon>Phanerochaete</taxon>
    </lineage>
</organism>
<dbReference type="PANTHER" id="PTHR33099:SF13">
    <property type="entry name" value="F-BOX DOMAIN-CONTAINING PROTEIN-RELATED"/>
    <property type="match status" value="1"/>
</dbReference>
<comment type="caution">
    <text evidence="2">The sequence shown here is derived from an EMBL/GenBank/DDBJ whole genome shotgun (WGS) entry which is preliminary data.</text>
</comment>
<keyword evidence="3" id="KW-1185">Reference proteome</keyword>
<accession>A0A9P3G350</accession>
<protein>
    <submittedName>
        <fullName evidence="2">Uncharacterized protein</fullName>
    </submittedName>
</protein>
<reference evidence="2 3" key="1">
    <citation type="submission" date="2021-08" db="EMBL/GenBank/DDBJ databases">
        <title>Draft Genome Sequence of Phanerochaete sordida strain YK-624.</title>
        <authorList>
            <person name="Mori T."/>
            <person name="Dohra H."/>
            <person name="Suzuki T."/>
            <person name="Kawagishi H."/>
            <person name="Hirai H."/>
        </authorList>
    </citation>
    <scope>NUCLEOTIDE SEQUENCE [LARGE SCALE GENOMIC DNA]</scope>
    <source>
        <strain evidence="2 3">YK-624</strain>
    </source>
</reference>
<evidence type="ECO:0000313" key="3">
    <source>
        <dbReference type="Proteomes" id="UP000703269"/>
    </source>
</evidence>
<dbReference type="AlphaFoldDB" id="A0A9P3G350"/>
<name>A0A9P3G350_9APHY</name>
<dbReference type="EMBL" id="BPQB01000006">
    <property type="protein sequence ID" value="GJE87361.1"/>
    <property type="molecule type" value="Genomic_DNA"/>
</dbReference>